<sequence length="652" mass="74122">MAEDWREKLGKAFEREVPEEKTEEKDWGKAYNEAKKKEQKKSRSYPGKRPGGGGASTYVRTTQMATAPYNFVSLPDAILPAPLDQELAWHKMEEGERCERYKKYLLQEGGKTGRIELDIEMLTPGFIGGSGTKFFSPAGRPILPGSTLRGLVKNMLRITSCGAMRPGTEFTERHLYFRSLVDKGSDLADYYKVRMIETIQVTVTEGEGENAVEKEVDKLVSKARAGFLIRVQGKYFICPAEKQGMLIPPNDPQNEARIDWNRKENSADIVTGKAPKEKKVYYRVQNADWNKESRIPVPEMVMKSYRDDKSRNRFDLLKPAGPKELARGLTGGEAQKFTNSKDVDFVVPCFYVAQDNAVQHFGHGRYYRIPYESRIGDHVPTGLKKDTIDFADAIFGCKALWAGRVSFEDAELIGAPTPLAPSYSRPLMSPNPTSFQLYLEQKGNDPAHWDKEKGRKLRGYKLYWHQPSSEDAWRLGGSGNAVSGMQEIEPLAAGSRFQGAIRFKNLRPEELGALLEVFSLSTGEEDICFKLGQGKSIGLGSVRIKMRLFLEDTEKQFSSLFEGGKWREDLVEADGKSALEAFRTYRDNWLGKDRNRFDKLMAELRMMLNWKTTTLLNWKEKTSMMRIGDKSDRRFVDRVVLKPALEFVKEKY</sequence>
<organism evidence="2 3">
    <name type="scientific">Selenomonas sputigena</name>
    <dbReference type="NCBI Taxonomy" id="69823"/>
    <lineage>
        <taxon>Bacteria</taxon>
        <taxon>Bacillati</taxon>
        <taxon>Bacillota</taxon>
        <taxon>Negativicutes</taxon>
        <taxon>Selenomonadales</taxon>
        <taxon>Selenomonadaceae</taxon>
        <taxon>Selenomonas</taxon>
    </lineage>
</organism>
<dbReference type="RefSeq" id="WP_368847999.1">
    <property type="nucleotide sequence ID" value="NZ_CP194411.1"/>
</dbReference>
<dbReference type="InterPro" id="IPR023825">
    <property type="entry name" value="CRISPR-assoc_RAMP_BGP1436"/>
</dbReference>
<protein>
    <submittedName>
        <fullName evidence="2">TIGR03986 family CRISPR-associated RAMP protein</fullName>
    </submittedName>
</protein>
<gene>
    <name evidence="2" type="ORF">QCO44_11735</name>
</gene>
<dbReference type="Proteomes" id="UP001559623">
    <property type="component" value="Unassembled WGS sequence"/>
</dbReference>
<evidence type="ECO:0000313" key="3">
    <source>
        <dbReference type="Proteomes" id="UP001559623"/>
    </source>
</evidence>
<evidence type="ECO:0000256" key="1">
    <source>
        <dbReference type="SAM" id="MobiDB-lite"/>
    </source>
</evidence>
<accession>A0ABV3X7V2</accession>
<evidence type="ECO:0000313" key="2">
    <source>
        <dbReference type="EMBL" id="MEX5286281.1"/>
    </source>
</evidence>
<comment type="caution">
    <text evidence="2">The sequence shown here is derived from an EMBL/GenBank/DDBJ whole genome shotgun (WGS) entry which is preliminary data.</text>
</comment>
<feature type="region of interest" description="Disordered" evidence="1">
    <location>
        <begin position="1"/>
        <end position="56"/>
    </location>
</feature>
<name>A0ABV3X7V2_9FIRM</name>
<dbReference type="NCBIfam" id="TIGR03986">
    <property type="entry name" value="TIGR03986 family CRISPR-associated RAMP protein"/>
    <property type="match status" value="1"/>
</dbReference>
<reference evidence="2 3" key="1">
    <citation type="submission" date="2023-04" db="EMBL/GenBank/DDBJ databases">
        <title>Genome Sequence of Selenomonas sputigena ATCC 33150.</title>
        <authorList>
            <person name="Miller D.P."/>
            <person name="Anvari S."/>
            <person name="Polson S.W."/>
            <person name="Macdonald M."/>
            <person name="Mcdowell J.V."/>
        </authorList>
    </citation>
    <scope>NUCLEOTIDE SEQUENCE [LARGE SCALE GENOMIC DNA]</scope>
    <source>
        <strain evidence="2 3">ATCC 33150</strain>
    </source>
</reference>
<dbReference type="EMBL" id="JARVLH010000009">
    <property type="protein sequence ID" value="MEX5286281.1"/>
    <property type="molecule type" value="Genomic_DNA"/>
</dbReference>
<feature type="compositionally biased region" description="Basic and acidic residues" evidence="1">
    <location>
        <begin position="1"/>
        <end position="36"/>
    </location>
</feature>
<keyword evidence="3" id="KW-1185">Reference proteome</keyword>
<proteinExistence type="predicted"/>